<evidence type="ECO:0000256" key="1">
    <source>
        <dbReference type="SAM" id="MobiDB-lite"/>
    </source>
</evidence>
<comment type="caution">
    <text evidence="2">The sequence shown here is derived from an EMBL/GenBank/DDBJ whole genome shotgun (WGS) entry which is preliminary data.</text>
</comment>
<name>A0A1V8TDU8_9PEZI</name>
<protein>
    <recommendedName>
        <fullName evidence="4">Allergen</fullName>
    </recommendedName>
</protein>
<sequence>MDSAKAAVKDFMSKSGHHDTTVHEKVAPAVVHETVERQKREEVVSAIDKEVHQDHYHTSVQPVKDREVLPEQHHHNIIPVEHRSFEHDEAEKVKAKLAAEQAQFRDHKQVVEGGTQRSVAPVVAGEHVHHHVHETIQPVVEKQTIEPHVVHTTVPIHEVHHNAAQHHSASALPAVSMSDFKKQGGVLSGREERYDGFEGEPRAIGGAIGSATGSHGTSGSGLTGTHGTTGSGLTGSHGTHDSSLTGNHGTTSSGLTGNSGTTGSSLTGGTHSAHDSTTRGNPLGTSTSNTSSSTGTTHKPSLMDKLNPKVDANGDGKAGFMK</sequence>
<feature type="region of interest" description="Disordered" evidence="1">
    <location>
        <begin position="198"/>
        <end position="322"/>
    </location>
</feature>
<dbReference type="InParanoid" id="A0A1V8TDU8"/>
<dbReference type="OrthoDB" id="2118965at2759"/>
<dbReference type="STRING" id="1507870.A0A1V8TDU8"/>
<dbReference type="AlphaFoldDB" id="A0A1V8TDU8"/>
<evidence type="ECO:0000313" key="2">
    <source>
        <dbReference type="EMBL" id="OQO09444.1"/>
    </source>
</evidence>
<proteinExistence type="predicted"/>
<evidence type="ECO:0000313" key="3">
    <source>
        <dbReference type="Proteomes" id="UP000192596"/>
    </source>
</evidence>
<dbReference type="PANTHER" id="PTHR38703:SF1">
    <property type="entry name" value="ALLERGEN"/>
    <property type="match status" value="1"/>
</dbReference>
<dbReference type="PANTHER" id="PTHR38703">
    <property type="entry name" value="CHROMOSOME 8, WHOLE GENOME SHOTGUN SEQUENCE"/>
    <property type="match status" value="1"/>
</dbReference>
<feature type="compositionally biased region" description="Low complexity" evidence="1">
    <location>
        <begin position="284"/>
        <end position="297"/>
    </location>
</feature>
<dbReference type="EMBL" id="NAJO01000010">
    <property type="protein sequence ID" value="OQO09444.1"/>
    <property type="molecule type" value="Genomic_DNA"/>
</dbReference>
<feature type="compositionally biased region" description="Gly residues" evidence="1">
    <location>
        <begin position="216"/>
        <end position="235"/>
    </location>
</feature>
<keyword evidence="3" id="KW-1185">Reference proteome</keyword>
<dbReference type="Proteomes" id="UP000192596">
    <property type="component" value="Unassembled WGS sequence"/>
</dbReference>
<gene>
    <name evidence="2" type="ORF">B0A48_04843</name>
</gene>
<reference evidence="3" key="1">
    <citation type="submission" date="2017-03" db="EMBL/GenBank/DDBJ databases">
        <title>Genomes of endolithic fungi from Antarctica.</title>
        <authorList>
            <person name="Coleine C."/>
            <person name="Masonjones S."/>
            <person name="Stajich J.E."/>
        </authorList>
    </citation>
    <scope>NUCLEOTIDE SEQUENCE [LARGE SCALE GENOMIC DNA]</scope>
    <source>
        <strain evidence="3">CCFEE 5527</strain>
    </source>
</reference>
<accession>A0A1V8TDU8</accession>
<feature type="compositionally biased region" description="Low complexity" evidence="1">
    <location>
        <begin position="236"/>
        <end position="271"/>
    </location>
</feature>
<organism evidence="2 3">
    <name type="scientific">Cryoendolithus antarcticus</name>
    <dbReference type="NCBI Taxonomy" id="1507870"/>
    <lineage>
        <taxon>Eukaryota</taxon>
        <taxon>Fungi</taxon>
        <taxon>Dikarya</taxon>
        <taxon>Ascomycota</taxon>
        <taxon>Pezizomycotina</taxon>
        <taxon>Dothideomycetes</taxon>
        <taxon>Dothideomycetidae</taxon>
        <taxon>Cladosporiales</taxon>
        <taxon>Cladosporiaceae</taxon>
        <taxon>Cryoendolithus</taxon>
    </lineage>
</organism>
<evidence type="ECO:0008006" key="4">
    <source>
        <dbReference type="Google" id="ProtNLM"/>
    </source>
</evidence>